<accession>A0AAN6J0P9</accession>
<dbReference type="PANTHER" id="PTHR40780">
    <property type="entry name" value="DUF3669 DOMAIN-CONTAINING PROTEIN"/>
    <property type="match status" value="1"/>
</dbReference>
<dbReference type="AlphaFoldDB" id="A0AAN6J0P9"/>
<proteinExistence type="predicted"/>
<evidence type="ECO:0000313" key="4">
    <source>
        <dbReference type="Proteomes" id="UP001161757"/>
    </source>
</evidence>
<evidence type="ECO:0000313" key="3">
    <source>
        <dbReference type="EMBL" id="KAJ8993811.1"/>
    </source>
</evidence>
<evidence type="ECO:0000259" key="2">
    <source>
        <dbReference type="Pfam" id="PF12417"/>
    </source>
</evidence>
<sequence length="470" mass="51918">MSLPLSDTERCGKNLNDDSTGNTQANCCAASQDTQVQLTQPVQQHLTLQALLDQQMPPATLLSTLLSTKSTISIDPNLEQDQADLADESAQSEHSPDFVSIGEGRLGRVYDWAHTGKVVKVCLRDDDIELRVEAAVHKIVCQAYDSLIRGPPQSQTQASVSVPFHIPQYYSISFGDEAAQWWSRQQHQSAFPTDDKKIKDLVGHALLTAERIPPLPKVLREALIDTYFRECDRAAAKKNPKNRDCLVRVYLGSQRTKFQYGILRNMPLTLAQMHALNLPLDGFVESMAAALAMMHFGAGIDAHDVEFVLGANPANPNPDNPEVATSTRLAPEHTDSGGNRNPNLNFTFRDGYLQLWVLDFNQCGDITMDETGMDSAVEAYFDNDPYFPRPYLHCYGSALGKVNLTTKEAVEFVGGLWAKFASSYIAAGKTFLKNGDKLGSTDSSRSLPAMFVEKVERRAASEMPGWKAMQ</sequence>
<feature type="domain" description="DUF3669" evidence="2">
    <location>
        <begin position="355"/>
        <end position="434"/>
    </location>
</feature>
<protein>
    <recommendedName>
        <fullName evidence="2">DUF3669 domain-containing protein</fullName>
    </recommendedName>
</protein>
<feature type="region of interest" description="Disordered" evidence="1">
    <location>
        <begin position="314"/>
        <end position="341"/>
    </location>
</feature>
<reference evidence="3" key="1">
    <citation type="submission" date="2023-01" db="EMBL/GenBank/DDBJ databases">
        <title>Exophiala dermititidis isolated from Cystic Fibrosis Patient.</title>
        <authorList>
            <person name="Kurbessoian T."/>
            <person name="Crocker A."/>
            <person name="Murante D."/>
            <person name="Hogan D.A."/>
            <person name="Stajich J.E."/>
        </authorList>
    </citation>
    <scope>NUCLEOTIDE SEQUENCE</scope>
    <source>
        <strain evidence="3">Ex8</strain>
    </source>
</reference>
<name>A0AAN6J0P9_EXODE</name>
<gene>
    <name evidence="3" type="ORF">HRR80_002315</name>
</gene>
<dbReference type="InterPro" id="IPR022137">
    <property type="entry name" value="Znf_prot_DUF3669"/>
</dbReference>
<dbReference type="Proteomes" id="UP001161757">
    <property type="component" value="Unassembled WGS sequence"/>
</dbReference>
<evidence type="ECO:0000256" key="1">
    <source>
        <dbReference type="SAM" id="MobiDB-lite"/>
    </source>
</evidence>
<comment type="caution">
    <text evidence="3">The sequence shown here is derived from an EMBL/GenBank/DDBJ whole genome shotgun (WGS) entry which is preliminary data.</text>
</comment>
<dbReference type="EMBL" id="JAJGCB010000003">
    <property type="protein sequence ID" value="KAJ8993811.1"/>
    <property type="molecule type" value="Genomic_DNA"/>
</dbReference>
<dbReference type="PANTHER" id="PTHR40780:SF2">
    <property type="entry name" value="DUF3669 DOMAIN-CONTAINING PROTEIN"/>
    <property type="match status" value="1"/>
</dbReference>
<dbReference type="Pfam" id="PF12417">
    <property type="entry name" value="DUF3669"/>
    <property type="match status" value="1"/>
</dbReference>
<organism evidence="3 4">
    <name type="scientific">Exophiala dermatitidis</name>
    <name type="common">Black yeast-like fungus</name>
    <name type="synonym">Wangiella dermatitidis</name>
    <dbReference type="NCBI Taxonomy" id="5970"/>
    <lineage>
        <taxon>Eukaryota</taxon>
        <taxon>Fungi</taxon>
        <taxon>Dikarya</taxon>
        <taxon>Ascomycota</taxon>
        <taxon>Pezizomycotina</taxon>
        <taxon>Eurotiomycetes</taxon>
        <taxon>Chaetothyriomycetidae</taxon>
        <taxon>Chaetothyriales</taxon>
        <taxon>Herpotrichiellaceae</taxon>
        <taxon>Exophiala</taxon>
    </lineage>
</organism>